<dbReference type="GO" id="GO:0016020">
    <property type="term" value="C:membrane"/>
    <property type="evidence" value="ECO:0007669"/>
    <property type="project" value="InterPro"/>
</dbReference>
<keyword evidence="5 7" id="KW-0862">Zinc</keyword>
<dbReference type="GO" id="GO:0007155">
    <property type="term" value="P:cell adhesion"/>
    <property type="evidence" value="ECO:0007669"/>
    <property type="project" value="InterPro"/>
</dbReference>
<evidence type="ECO:0000313" key="9">
    <source>
        <dbReference type="Proteomes" id="UP000784294"/>
    </source>
</evidence>
<protein>
    <recommendedName>
        <fullName evidence="7">Leishmanolysin-like peptidase</fullName>
        <ecNumber evidence="7">3.4.24.-</ecNumber>
    </recommendedName>
</protein>
<evidence type="ECO:0000256" key="5">
    <source>
        <dbReference type="ARBA" id="ARBA00022833"/>
    </source>
</evidence>
<name>A0A448WI17_9PLAT</name>
<dbReference type="GO" id="GO:0004222">
    <property type="term" value="F:metalloendopeptidase activity"/>
    <property type="evidence" value="ECO:0007669"/>
    <property type="project" value="UniProtKB-UniRule"/>
</dbReference>
<evidence type="ECO:0000256" key="3">
    <source>
        <dbReference type="ARBA" id="ARBA00022723"/>
    </source>
</evidence>
<dbReference type="EC" id="3.4.24.-" evidence="7"/>
<evidence type="ECO:0000256" key="1">
    <source>
        <dbReference type="ARBA" id="ARBA00005860"/>
    </source>
</evidence>
<evidence type="ECO:0000256" key="4">
    <source>
        <dbReference type="ARBA" id="ARBA00022801"/>
    </source>
</evidence>
<keyword evidence="3 7" id="KW-0479">Metal-binding</keyword>
<dbReference type="AlphaFoldDB" id="A0A448WI17"/>
<dbReference type="GO" id="GO:0006508">
    <property type="term" value="P:proteolysis"/>
    <property type="evidence" value="ECO:0007669"/>
    <property type="project" value="UniProtKB-KW"/>
</dbReference>
<evidence type="ECO:0000256" key="2">
    <source>
        <dbReference type="ARBA" id="ARBA00022670"/>
    </source>
</evidence>
<evidence type="ECO:0000256" key="6">
    <source>
        <dbReference type="ARBA" id="ARBA00023049"/>
    </source>
</evidence>
<dbReference type="InterPro" id="IPR001577">
    <property type="entry name" value="Peptidase_M8"/>
</dbReference>
<comment type="similarity">
    <text evidence="1 7">Belongs to the peptidase M8 family.</text>
</comment>
<proteinExistence type="inferred from homology"/>
<keyword evidence="9" id="KW-1185">Reference proteome</keyword>
<reference evidence="8" key="1">
    <citation type="submission" date="2018-11" db="EMBL/GenBank/DDBJ databases">
        <authorList>
            <consortium name="Pathogen Informatics"/>
        </authorList>
    </citation>
    <scope>NUCLEOTIDE SEQUENCE</scope>
</reference>
<gene>
    <name evidence="8" type="ORF">PXEA_LOCUS5727</name>
</gene>
<evidence type="ECO:0000313" key="8">
    <source>
        <dbReference type="EMBL" id="VEL12287.1"/>
    </source>
</evidence>
<dbReference type="Proteomes" id="UP000784294">
    <property type="component" value="Unassembled WGS sequence"/>
</dbReference>
<comment type="cofactor">
    <cofactor evidence="7">
        <name>Zn(2+)</name>
        <dbReference type="ChEBI" id="CHEBI:29105"/>
    </cofactor>
    <text evidence="7">Binds 1 zinc ion per subunit.</text>
</comment>
<evidence type="ECO:0000256" key="7">
    <source>
        <dbReference type="RuleBase" id="RU366077"/>
    </source>
</evidence>
<dbReference type="GO" id="GO:0046872">
    <property type="term" value="F:metal ion binding"/>
    <property type="evidence" value="ECO:0007669"/>
    <property type="project" value="UniProtKB-KW"/>
</dbReference>
<keyword evidence="6 7" id="KW-0482">Metalloprotease</keyword>
<dbReference type="Pfam" id="PF01457">
    <property type="entry name" value="Peptidase_M8"/>
    <property type="match status" value="1"/>
</dbReference>
<dbReference type="EMBL" id="CAAALY010014326">
    <property type="protein sequence ID" value="VEL12287.1"/>
    <property type="molecule type" value="Genomic_DNA"/>
</dbReference>
<dbReference type="Gene3D" id="2.10.55.10">
    <property type="entry name" value="Leishmanolysin domain 3"/>
    <property type="match status" value="1"/>
</dbReference>
<comment type="caution">
    <text evidence="8">The sequence shown here is derived from an EMBL/GenBank/DDBJ whole genome shotgun (WGS) entry which is preliminary data.</text>
</comment>
<sequence length="131" mass="14782">MYYCHQRRGEAGRVDIILSAFSSEEDAKSSSDIGEYDLPCPPRDQPLDPFCSRVSTTSSPKHCLMYDNAFGSCDLRAYSRSLQDEFIYFTNIEGVADNLVPRYGGSSALMDFCPVYLVIAKRMLVFVYPFS</sequence>
<keyword evidence="4 7" id="KW-0378">Hydrolase</keyword>
<dbReference type="SUPFAM" id="SSF55486">
    <property type="entry name" value="Metalloproteases ('zincins'), catalytic domain"/>
    <property type="match status" value="1"/>
</dbReference>
<organism evidence="8 9">
    <name type="scientific">Protopolystoma xenopodis</name>
    <dbReference type="NCBI Taxonomy" id="117903"/>
    <lineage>
        <taxon>Eukaryota</taxon>
        <taxon>Metazoa</taxon>
        <taxon>Spiralia</taxon>
        <taxon>Lophotrochozoa</taxon>
        <taxon>Platyhelminthes</taxon>
        <taxon>Monogenea</taxon>
        <taxon>Polyopisthocotylea</taxon>
        <taxon>Polystomatidea</taxon>
        <taxon>Polystomatidae</taxon>
        <taxon>Protopolystoma</taxon>
    </lineage>
</organism>
<dbReference type="OrthoDB" id="527990at2759"/>
<keyword evidence="2 7" id="KW-0645">Protease</keyword>
<accession>A0A448WI17</accession>